<keyword evidence="2" id="KW-0812">Transmembrane</keyword>
<comment type="caution">
    <text evidence="3">The sequence shown here is derived from an EMBL/GenBank/DDBJ whole genome shotgun (WGS) entry which is preliminary data.</text>
</comment>
<feature type="compositionally biased region" description="Basic and acidic residues" evidence="1">
    <location>
        <begin position="85"/>
        <end position="97"/>
    </location>
</feature>
<dbReference type="EMBL" id="AMCI01003992">
    <property type="protein sequence ID" value="EJW99034.1"/>
    <property type="molecule type" value="Genomic_DNA"/>
</dbReference>
<dbReference type="Pfam" id="PF11906">
    <property type="entry name" value="DUF3426"/>
    <property type="match status" value="1"/>
</dbReference>
<reference evidence="3" key="1">
    <citation type="journal article" date="2012" name="PLoS ONE">
        <title>Gene sets for utilization of primary and secondary nutrition supplies in the distal gut of endangered iberian lynx.</title>
        <authorList>
            <person name="Alcaide M."/>
            <person name="Messina E."/>
            <person name="Richter M."/>
            <person name="Bargiela R."/>
            <person name="Peplies J."/>
            <person name="Huws S.A."/>
            <person name="Newbold C.J."/>
            <person name="Golyshin P.N."/>
            <person name="Simon M.A."/>
            <person name="Lopez G."/>
            <person name="Yakimov M.M."/>
            <person name="Ferrer M."/>
        </authorList>
    </citation>
    <scope>NUCLEOTIDE SEQUENCE</scope>
</reference>
<dbReference type="AlphaFoldDB" id="J9GHV3"/>
<organism evidence="3">
    <name type="scientific">gut metagenome</name>
    <dbReference type="NCBI Taxonomy" id="749906"/>
    <lineage>
        <taxon>unclassified sequences</taxon>
        <taxon>metagenomes</taxon>
        <taxon>organismal metagenomes</taxon>
    </lineage>
</organism>
<sequence length="253" mass="27516">MVKVLRCPACGALWRISDEESSALLHCSECQSVFAADKAESVRVDETLLQSRLDKARNEEERLKQQAKEADITLSHLAEELSEFSEEKADDTGKEETAVSPPAQPPATPPQRNSALWGVIIVIAILILSAVALLAGHQTVLRAMPPLRGVYENVCTQLPCPGFVWMNADAFSITTSLENPEDSENPLDQEMAALMPIVSAKLLNNSVHPQYLPILEMKLLDAAGEIMAQRILEPEEYGFAANAAVAPGEEITA</sequence>
<accession>J9GHV3</accession>
<dbReference type="InterPro" id="IPR021834">
    <property type="entry name" value="DUF3426"/>
</dbReference>
<gene>
    <name evidence="3" type="ORF">EVA_12859</name>
</gene>
<feature type="non-terminal residue" evidence="3">
    <location>
        <position position="253"/>
    </location>
</feature>
<evidence type="ECO:0000313" key="3">
    <source>
        <dbReference type="EMBL" id="EJW99034.1"/>
    </source>
</evidence>
<evidence type="ECO:0000256" key="1">
    <source>
        <dbReference type="SAM" id="MobiDB-lite"/>
    </source>
</evidence>
<keyword evidence="2" id="KW-0472">Membrane</keyword>
<name>J9GHV3_9ZZZZ</name>
<evidence type="ECO:0000256" key="2">
    <source>
        <dbReference type="SAM" id="Phobius"/>
    </source>
</evidence>
<proteinExistence type="predicted"/>
<feature type="region of interest" description="Disordered" evidence="1">
    <location>
        <begin position="83"/>
        <end position="111"/>
    </location>
</feature>
<keyword evidence="2" id="KW-1133">Transmembrane helix</keyword>
<feature type="transmembrane region" description="Helical" evidence="2">
    <location>
        <begin position="115"/>
        <end position="135"/>
    </location>
</feature>
<protein>
    <submittedName>
        <fullName evidence="3">Uncharacterized protein</fullName>
    </submittedName>
</protein>